<evidence type="ECO:0000313" key="2">
    <source>
        <dbReference type="Proteomes" id="UP001156141"/>
    </source>
</evidence>
<proteinExistence type="predicted"/>
<evidence type="ECO:0000313" key="1">
    <source>
        <dbReference type="EMBL" id="MCH4552078.1"/>
    </source>
</evidence>
<dbReference type="RefSeq" id="WP_240572397.1">
    <property type="nucleotide sequence ID" value="NZ_CP136709.1"/>
</dbReference>
<name>A0ABS9RGK7_9FLAO</name>
<gene>
    <name evidence="1" type="ORF">MKW35_05560</name>
</gene>
<dbReference type="EMBL" id="JAKVQD010000001">
    <property type="protein sequence ID" value="MCH4552078.1"/>
    <property type="molecule type" value="Genomic_DNA"/>
</dbReference>
<protein>
    <submittedName>
        <fullName evidence="1">Uncharacterized protein</fullName>
    </submittedName>
</protein>
<sequence>MSMLLALSLYQCAGAKQSELMKPLDIEAVYYKELDSINREIYVVVKLNSIPLDHMYFHGKKISLSKQNDILYSGVYQKKELVKEDFIMSDKPFA</sequence>
<organism evidence="1 2">
    <name type="scientific">Aestuariibaculum lutulentum</name>
    <dbReference type="NCBI Taxonomy" id="2920935"/>
    <lineage>
        <taxon>Bacteria</taxon>
        <taxon>Pseudomonadati</taxon>
        <taxon>Bacteroidota</taxon>
        <taxon>Flavobacteriia</taxon>
        <taxon>Flavobacteriales</taxon>
        <taxon>Flavobacteriaceae</taxon>
    </lineage>
</organism>
<keyword evidence="2" id="KW-1185">Reference proteome</keyword>
<accession>A0ABS9RGK7</accession>
<dbReference type="Proteomes" id="UP001156141">
    <property type="component" value="Unassembled WGS sequence"/>
</dbReference>
<comment type="caution">
    <text evidence="1">The sequence shown here is derived from an EMBL/GenBank/DDBJ whole genome shotgun (WGS) entry which is preliminary data.</text>
</comment>
<reference evidence="1" key="1">
    <citation type="submission" date="2022-02" db="EMBL/GenBank/DDBJ databases">
        <title>Aestuariibaculum sp., a marine bacterium isolated from sediment in Guangxi.</title>
        <authorList>
            <person name="Ying J."/>
        </authorList>
    </citation>
    <scope>NUCLEOTIDE SEQUENCE</scope>
    <source>
        <strain evidence="1">L182</strain>
    </source>
</reference>